<dbReference type="PANTHER" id="PTHR30004">
    <property type="entry name" value="4-HYDROXYTHREONINE-4-PHOSPHATE DEHYDROGENASE"/>
    <property type="match status" value="1"/>
</dbReference>
<feature type="binding site" evidence="10">
    <location>
        <position position="133"/>
    </location>
    <ligand>
        <name>substrate</name>
    </ligand>
</feature>
<evidence type="ECO:0000256" key="6">
    <source>
        <dbReference type="ARBA" id="ARBA00023002"/>
    </source>
</evidence>
<evidence type="ECO:0000256" key="10">
    <source>
        <dbReference type="HAMAP-Rule" id="MF_00536"/>
    </source>
</evidence>
<dbReference type="Proteomes" id="UP000664349">
    <property type="component" value="Unassembled WGS sequence"/>
</dbReference>
<gene>
    <name evidence="10 11" type="primary">pdxA</name>
    <name evidence="11" type="ORF">J1C50_11890</name>
</gene>
<comment type="subunit">
    <text evidence="10">Homodimer.</text>
</comment>
<evidence type="ECO:0000256" key="2">
    <source>
        <dbReference type="ARBA" id="ARBA00022723"/>
    </source>
</evidence>
<keyword evidence="1 10" id="KW-0963">Cytoplasm</keyword>
<name>A0ABS3GNP9_9NEIS</name>
<protein>
    <recommendedName>
        <fullName evidence="10">4-hydroxythreonine-4-phosphate dehydrogenase</fullName>
        <ecNumber evidence="10">1.1.1.262</ecNumber>
    </recommendedName>
    <alternativeName>
        <fullName evidence="10">4-(phosphohydroxy)-L-threonine dehydrogenase</fullName>
    </alternativeName>
</protein>
<feature type="binding site" evidence="10">
    <location>
        <position position="270"/>
    </location>
    <ligand>
        <name>substrate</name>
    </ligand>
</feature>
<keyword evidence="6 10" id="KW-0560">Oxidoreductase</keyword>
<keyword evidence="8 10" id="KW-0664">Pyridoxine biosynthesis</keyword>
<dbReference type="InterPro" id="IPR037510">
    <property type="entry name" value="PdxA"/>
</dbReference>
<feature type="binding site" evidence="10">
    <location>
        <position position="162"/>
    </location>
    <ligand>
        <name>a divalent metal cation</name>
        <dbReference type="ChEBI" id="CHEBI:60240"/>
        <note>ligand shared between dimeric partners</note>
    </ligand>
</feature>
<keyword evidence="12" id="KW-1185">Reference proteome</keyword>
<keyword evidence="3 10" id="KW-0862">Zinc</keyword>
<dbReference type="PANTHER" id="PTHR30004:SF5">
    <property type="entry name" value="4-HYDROXYTHREONINE-4-PHOSPHATE DEHYDROGENASE"/>
    <property type="match status" value="1"/>
</dbReference>
<comment type="miscellaneous">
    <text evidence="10">The active site is located at the dimer interface.</text>
</comment>
<sequence>MDVPVLAVTTGEPAGVGPDLALRLTEFGTGSRCVLIGDKAMLAARARQLGLSLTLHDYAPGAPAPKQGLEVCDVPLAAAAVPGRLDPANASYVLATLDRAIDGCLAGEFAAMVTAPVHKGVINDGGVAFSGHTEYLAERTRTSKVVMMLAGGGMRVALATTHLSLRDVPDAITTDSLEQVIRILLADLRVKFGIAAPRVLVAGLNPHAGESGHLGREEIEIIEPLLTRLRGEGLDLIGPLPADTLFNPDKLRHCDAVLAMYHDQGLPVLKHASFGAGINITLGLPIIRTSVDHGTALDLAGSGRAHPGSLFEAVQLATQLAVTAGN</sequence>
<dbReference type="RefSeq" id="WP_043592304.1">
    <property type="nucleotide sequence ID" value="NZ_JAEILV010000007.1"/>
</dbReference>
<dbReference type="Gene3D" id="3.40.718.10">
    <property type="entry name" value="Isopropylmalate Dehydrogenase"/>
    <property type="match status" value="1"/>
</dbReference>
<evidence type="ECO:0000256" key="7">
    <source>
        <dbReference type="ARBA" id="ARBA00023027"/>
    </source>
</evidence>
<keyword evidence="7 10" id="KW-0520">NAD</keyword>
<comment type="caution">
    <text evidence="11">The sequence shown here is derived from an EMBL/GenBank/DDBJ whole genome shotgun (WGS) entry which is preliminary data.</text>
</comment>
<feature type="binding site" evidence="10">
    <location>
        <position position="262"/>
    </location>
    <ligand>
        <name>a divalent metal cation</name>
        <dbReference type="ChEBI" id="CHEBI:60240"/>
        <note>ligand shared between dimeric partners</note>
    </ligand>
</feature>
<evidence type="ECO:0000256" key="4">
    <source>
        <dbReference type="ARBA" id="ARBA00022842"/>
    </source>
</evidence>
<comment type="similarity">
    <text evidence="10">Belongs to the PdxA family.</text>
</comment>
<evidence type="ECO:0000256" key="1">
    <source>
        <dbReference type="ARBA" id="ARBA00022490"/>
    </source>
</evidence>
<keyword evidence="5 10" id="KW-0521">NADP</keyword>
<comment type="subcellular location">
    <subcellularLocation>
        <location evidence="10">Cytoplasm</location>
    </subcellularLocation>
</comment>
<dbReference type="EC" id="1.1.1.262" evidence="10"/>
<evidence type="ECO:0000256" key="9">
    <source>
        <dbReference type="ARBA" id="ARBA00023285"/>
    </source>
</evidence>
<comment type="cofactor">
    <cofactor evidence="10">
        <name>Zn(2+)</name>
        <dbReference type="ChEBI" id="CHEBI:29105"/>
    </cofactor>
    <cofactor evidence="10">
        <name>Mg(2+)</name>
        <dbReference type="ChEBI" id="CHEBI:18420"/>
    </cofactor>
    <cofactor evidence="10">
        <name>Co(2+)</name>
        <dbReference type="ChEBI" id="CHEBI:48828"/>
    </cofactor>
    <text evidence="10">Binds 1 divalent metal cation per subunit. Can use ions such as Zn(2+), Mg(2+) or Co(2+).</text>
</comment>
<reference evidence="11 12" key="1">
    <citation type="submission" date="2021-03" db="EMBL/GenBank/DDBJ databases">
        <title>First Case of infection caused by Chromobacterium haemolyticum derived from water in China.</title>
        <authorList>
            <person name="Chen J."/>
            <person name="Liu C."/>
        </authorList>
    </citation>
    <scope>NUCLEOTIDE SEQUENCE [LARGE SCALE GENOMIC DNA]</scope>
    <source>
        <strain evidence="11 12">WJ-5</strain>
    </source>
</reference>
<feature type="binding site" evidence="10">
    <location>
        <position position="288"/>
    </location>
    <ligand>
        <name>substrate</name>
    </ligand>
</feature>
<feature type="binding site" evidence="10">
    <location>
        <position position="279"/>
    </location>
    <ligand>
        <name>substrate</name>
    </ligand>
</feature>
<feature type="binding site" evidence="10">
    <location>
        <position position="132"/>
    </location>
    <ligand>
        <name>substrate</name>
    </ligand>
</feature>
<evidence type="ECO:0000256" key="5">
    <source>
        <dbReference type="ARBA" id="ARBA00022857"/>
    </source>
</evidence>
<dbReference type="GO" id="GO:0050570">
    <property type="term" value="F:4-hydroxythreonine-4-phosphate dehydrogenase activity"/>
    <property type="evidence" value="ECO:0007669"/>
    <property type="project" value="UniProtKB-EC"/>
</dbReference>
<keyword evidence="4 10" id="KW-0460">Magnesium</keyword>
<dbReference type="EMBL" id="JAFLRD010000008">
    <property type="protein sequence ID" value="MBO0416212.1"/>
    <property type="molecule type" value="Genomic_DNA"/>
</dbReference>
<keyword evidence="9 10" id="KW-0170">Cobalt</keyword>
<dbReference type="HAMAP" id="MF_00536">
    <property type="entry name" value="PdxA"/>
    <property type="match status" value="1"/>
</dbReference>
<evidence type="ECO:0000313" key="11">
    <source>
        <dbReference type="EMBL" id="MBO0416212.1"/>
    </source>
</evidence>
<dbReference type="InterPro" id="IPR005255">
    <property type="entry name" value="PdxA_fam"/>
</dbReference>
<keyword evidence="2 10" id="KW-0479">Metal-binding</keyword>
<comment type="function">
    <text evidence="10">Catalyzes the NAD(P)-dependent oxidation of 4-(phosphooxy)-L-threonine (HTP) into 2-amino-3-oxo-4-(phosphooxy)butyric acid which spontaneously decarboxylates to form 3-amino-2-oxopropyl phosphate (AHAP).</text>
</comment>
<comment type="pathway">
    <text evidence="10">Cofactor biosynthesis; pyridoxine 5'-phosphate biosynthesis; pyridoxine 5'-phosphate from D-erythrose 4-phosphate: step 4/5.</text>
</comment>
<comment type="catalytic activity">
    <reaction evidence="10">
        <text>4-(phosphooxy)-L-threonine + NAD(+) = 3-amino-2-oxopropyl phosphate + CO2 + NADH</text>
        <dbReference type="Rhea" id="RHEA:32275"/>
        <dbReference type="ChEBI" id="CHEBI:16526"/>
        <dbReference type="ChEBI" id="CHEBI:57279"/>
        <dbReference type="ChEBI" id="CHEBI:57540"/>
        <dbReference type="ChEBI" id="CHEBI:57945"/>
        <dbReference type="ChEBI" id="CHEBI:58452"/>
        <dbReference type="EC" id="1.1.1.262"/>
    </reaction>
</comment>
<proteinExistence type="inferred from homology"/>
<evidence type="ECO:0000313" key="12">
    <source>
        <dbReference type="Proteomes" id="UP000664349"/>
    </source>
</evidence>
<evidence type="ECO:0000256" key="3">
    <source>
        <dbReference type="ARBA" id="ARBA00022833"/>
    </source>
</evidence>
<evidence type="ECO:0000256" key="8">
    <source>
        <dbReference type="ARBA" id="ARBA00023096"/>
    </source>
</evidence>
<dbReference type="SUPFAM" id="SSF53659">
    <property type="entry name" value="Isocitrate/Isopropylmalate dehydrogenase-like"/>
    <property type="match status" value="1"/>
</dbReference>
<dbReference type="NCBIfam" id="TIGR00557">
    <property type="entry name" value="pdxA"/>
    <property type="match status" value="1"/>
</dbReference>
<accession>A0ABS3GNP9</accession>
<feature type="binding site" evidence="10">
    <location>
        <position position="207"/>
    </location>
    <ligand>
        <name>a divalent metal cation</name>
        <dbReference type="ChEBI" id="CHEBI:60240"/>
        <note>ligand shared between dimeric partners</note>
    </ligand>
</feature>
<dbReference type="Pfam" id="PF04166">
    <property type="entry name" value="PdxA"/>
    <property type="match status" value="1"/>
</dbReference>
<organism evidence="11 12">
    <name type="scientific">Chromobacterium haemolyticum</name>
    <dbReference type="NCBI Taxonomy" id="394935"/>
    <lineage>
        <taxon>Bacteria</taxon>
        <taxon>Pseudomonadati</taxon>
        <taxon>Pseudomonadota</taxon>
        <taxon>Betaproteobacteria</taxon>
        <taxon>Neisseriales</taxon>
        <taxon>Chromobacteriaceae</taxon>
        <taxon>Chromobacterium</taxon>
    </lineage>
</organism>